<dbReference type="Proteomes" id="UP000479190">
    <property type="component" value="Unassembled WGS sequence"/>
</dbReference>
<evidence type="ECO:0000313" key="1">
    <source>
        <dbReference type="EMBL" id="CAB0030518.1"/>
    </source>
</evidence>
<organism evidence="1 2">
    <name type="scientific">Trichogramma brassicae</name>
    <dbReference type="NCBI Taxonomy" id="86971"/>
    <lineage>
        <taxon>Eukaryota</taxon>
        <taxon>Metazoa</taxon>
        <taxon>Ecdysozoa</taxon>
        <taxon>Arthropoda</taxon>
        <taxon>Hexapoda</taxon>
        <taxon>Insecta</taxon>
        <taxon>Pterygota</taxon>
        <taxon>Neoptera</taxon>
        <taxon>Endopterygota</taxon>
        <taxon>Hymenoptera</taxon>
        <taxon>Apocrita</taxon>
        <taxon>Proctotrupomorpha</taxon>
        <taxon>Chalcidoidea</taxon>
        <taxon>Trichogrammatidae</taxon>
        <taxon>Trichogramma</taxon>
    </lineage>
</organism>
<protein>
    <submittedName>
        <fullName evidence="1">Uncharacterized protein</fullName>
    </submittedName>
</protein>
<accession>A0A6H5I3U3</accession>
<evidence type="ECO:0000313" key="2">
    <source>
        <dbReference type="Proteomes" id="UP000479190"/>
    </source>
</evidence>
<keyword evidence="2" id="KW-1185">Reference proteome</keyword>
<name>A0A6H5I3U3_9HYME</name>
<dbReference type="AlphaFoldDB" id="A0A6H5I3U3"/>
<dbReference type="EMBL" id="CADCXV010000491">
    <property type="protein sequence ID" value="CAB0030518.1"/>
    <property type="molecule type" value="Genomic_DNA"/>
</dbReference>
<gene>
    <name evidence="1" type="ORF">TBRA_LOCUS2517</name>
</gene>
<proteinExistence type="predicted"/>
<sequence length="107" mass="12071">MIFISLSSAAAKRGYESSRNRFIHSMRILPKPAFIIARLYGDFYYVAIIARAAAQDSYLMLMLLIEIDLATSMRCTVTAAYVRVYAERNTGYITKVVLYVSSRSGEP</sequence>
<reference evidence="1 2" key="1">
    <citation type="submission" date="2020-02" db="EMBL/GenBank/DDBJ databases">
        <authorList>
            <person name="Ferguson B K."/>
        </authorList>
    </citation>
    <scope>NUCLEOTIDE SEQUENCE [LARGE SCALE GENOMIC DNA]</scope>
</reference>